<accession>Q729F8</accession>
<evidence type="ECO:0000313" key="1">
    <source>
        <dbReference type="EMBL" id="AAS96866.1"/>
    </source>
</evidence>
<name>Q729F8_NITV2</name>
<dbReference type="EnsemblBacteria" id="AAS96866">
    <property type="protein sequence ID" value="AAS96866"/>
    <property type="gene ID" value="DVU_2393"/>
</dbReference>
<dbReference type="EMBL" id="AE017285">
    <property type="protein sequence ID" value="AAS96866.1"/>
    <property type="molecule type" value="Genomic_DNA"/>
</dbReference>
<dbReference type="PaxDb" id="882-DVU_2393"/>
<organism evidence="1 2">
    <name type="scientific">Nitratidesulfovibrio vulgaris (strain ATCC 29579 / DSM 644 / CCUG 34227 / NCIMB 8303 / VKM B-1760 / Hildenborough)</name>
    <name type="common">Desulfovibrio vulgaris</name>
    <dbReference type="NCBI Taxonomy" id="882"/>
    <lineage>
        <taxon>Bacteria</taxon>
        <taxon>Pseudomonadati</taxon>
        <taxon>Thermodesulfobacteriota</taxon>
        <taxon>Desulfovibrionia</taxon>
        <taxon>Desulfovibrionales</taxon>
        <taxon>Desulfovibrionaceae</taxon>
        <taxon>Nitratidesulfovibrio</taxon>
    </lineage>
</organism>
<dbReference type="Proteomes" id="UP000002194">
    <property type="component" value="Chromosome"/>
</dbReference>
<dbReference type="AlphaFoldDB" id="Q729F8"/>
<protein>
    <submittedName>
        <fullName evidence="1">Uncharacterized protein</fullName>
    </submittedName>
</protein>
<proteinExistence type="predicted"/>
<keyword evidence="2" id="KW-1185">Reference proteome</keyword>
<gene>
    <name evidence="1" type="ordered locus">DVU_2393</name>
</gene>
<evidence type="ECO:0000313" key="2">
    <source>
        <dbReference type="Proteomes" id="UP000002194"/>
    </source>
</evidence>
<dbReference type="KEGG" id="dvu:DVU_2393"/>
<reference evidence="1 2" key="1">
    <citation type="journal article" date="2004" name="Nat. Biotechnol.">
        <title>The genome sequence of the anaerobic, sulfate-reducing bacterium Desulfovibrio vulgaris Hildenborough.</title>
        <authorList>
            <person name="Heidelberg J.F."/>
            <person name="Seshadri R."/>
            <person name="Haveman S.A."/>
            <person name="Hemme C.L."/>
            <person name="Paulsen I.T."/>
            <person name="Kolonay J.F."/>
            <person name="Eisen J.A."/>
            <person name="Ward N."/>
            <person name="Methe B."/>
            <person name="Brinkac L.M."/>
            <person name="Daugherty S.C."/>
            <person name="Deboy R.T."/>
            <person name="Dodson R.J."/>
            <person name="Durkin A.S."/>
            <person name="Madupu R."/>
            <person name="Nelson W.C."/>
            <person name="Sullivan S.A."/>
            <person name="Fouts D."/>
            <person name="Haft D.H."/>
            <person name="Selengut J."/>
            <person name="Peterson J.D."/>
            <person name="Davidsen T.M."/>
            <person name="Zafar N."/>
            <person name="Zhou L."/>
            <person name="Radune D."/>
            <person name="Dimitrov G."/>
            <person name="Hance M."/>
            <person name="Tran K."/>
            <person name="Khouri H."/>
            <person name="Gill J."/>
            <person name="Utterback T.R."/>
            <person name="Feldblyum T.V."/>
            <person name="Wall J.D."/>
            <person name="Voordouw G."/>
            <person name="Fraser C.M."/>
        </authorList>
    </citation>
    <scope>NUCLEOTIDE SEQUENCE [LARGE SCALE GENOMIC DNA]</scope>
    <source>
        <strain evidence="2">ATCC 29579 / DSM 644 / NCIMB 8303 / VKM B-1760 / Hildenborough</strain>
    </source>
</reference>
<dbReference type="HOGENOM" id="CLU_1967041_0_0_7"/>
<sequence>MNPLRQGCAYLRHTQLAHTGHLSRNSELLRVDARHMGEYIKQLYRCGAFVADLTVVRVSVPKGEAQGREVTLGSGEAFKDAAWRLSLRHVREFCAYRDGCVAEAAHFIGTVYAGAQMLGGSGVDGEG</sequence>